<dbReference type="AlphaFoldDB" id="G9XUL0"/>
<dbReference type="GO" id="GO:0003774">
    <property type="term" value="F:cytoskeletal motor activity"/>
    <property type="evidence" value="ECO:0007669"/>
    <property type="project" value="InterPro"/>
</dbReference>
<evidence type="ECO:0000256" key="4">
    <source>
        <dbReference type="ARBA" id="ARBA00021898"/>
    </source>
</evidence>
<dbReference type="PIRSF" id="PIRSF002888">
    <property type="entry name" value="FliM"/>
    <property type="match status" value="1"/>
</dbReference>
<dbReference type="GO" id="GO:0050918">
    <property type="term" value="P:positive chemotaxis"/>
    <property type="evidence" value="ECO:0007669"/>
    <property type="project" value="TreeGrafter"/>
</dbReference>
<protein>
    <recommendedName>
        <fullName evidence="4 10">Flagellar motor switch protein FliM</fullName>
    </recommendedName>
</protein>
<evidence type="ECO:0000256" key="1">
    <source>
        <dbReference type="ARBA" id="ARBA00004117"/>
    </source>
</evidence>
<evidence type="ECO:0000259" key="11">
    <source>
        <dbReference type="Pfam" id="PF01052"/>
    </source>
</evidence>
<evidence type="ECO:0000256" key="3">
    <source>
        <dbReference type="ARBA" id="ARBA00011049"/>
    </source>
</evidence>
<evidence type="ECO:0000256" key="7">
    <source>
        <dbReference type="ARBA" id="ARBA00022779"/>
    </source>
</evidence>
<dbReference type="EMBL" id="AFZX01000131">
    <property type="protein sequence ID" value="EHL04582.1"/>
    <property type="molecule type" value="Genomic_DNA"/>
</dbReference>
<dbReference type="Gene3D" id="3.40.1550.10">
    <property type="entry name" value="CheC-like"/>
    <property type="match status" value="1"/>
</dbReference>
<keyword evidence="7" id="KW-0283">Flagellar rotation</keyword>
<dbReference type="GO" id="GO:0071978">
    <property type="term" value="P:bacterial-type flagellum-dependent swarming motility"/>
    <property type="evidence" value="ECO:0007669"/>
    <property type="project" value="TreeGrafter"/>
</dbReference>
<dbReference type="PANTHER" id="PTHR30034:SF6">
    <property type="entry name" value="YOP PROTEINS TRANSLOCATION PROTEIN Q"/>
    <property type="match status" value="1"/>
</dbReference>
<dbReference type="InterPro" id="IPR036429">
    <property type="entry name" value="SpoA-like_sf"/>
</dbReference>
<comment type="similarity">
    <text evidence="3">Belongs to the FliM family.</text>
</comment>
<dbReference type="InterPro" id="IPR028976">
    <property type="entry name" value="CheC-like_sf"/>
</dbReference>
<evidence type="ECO:0000313" key="13">
    <source>
        <dbReference type="Proteomes" id="UP000004416"/>
    </source>
</evidence>
<evidence type="ECO:0000256" key="8">
    <source>
        <dbReference type="ARBA" id="ARBA00023136"/>
    </source>
</evidence>
<dbReference type="Gene3D" id="2.30.330.10">
    <property type="entry name" value="SpoA-like"/>
    <property type="match status" value="1"/>
</dbReference>
<dbReference type="PANTHER" id="PTHR30034">
    <property type="entry name" value="FLAGELLAR MOTOR SWITCH PROTEIN FLIM"/>
    <property type="match status" value="1"/>
</dbReference>
<evidence type="ECO:0000256" key="5">
    <source>
        <dbReference type="ARBA" id="ARBA00022475"/>
    </source>
</evidence>
<dbReference type="PRINTS" id="PR00955">
    <property type="entry name" value="FLGMOTORFLIM"/>
</dbReference>
<dbReference type="NCBIfam" id="TIGR01397">
    <property type="entry name" value="fliM_switch"/>
    <property type="match status" value="1"/>
</dbReference>
<keyword evidence="12" id="KW-0966">Cell projection</keyword>
<comment type="caution">
    <text evidence="12">The sequence shown here is derived from an EMBL/GenBank/DDBJ whole genome shotgun (WGS) entry which is preliminary data.</text>
</comment>
<dbReference type="HOGENOM" id="CLU_052646_0_0_9"/>
<proteinExistence type="inferred from homology"/>
<name>G9XUL0_DESHA</name>
<organism evidence="12 13">
    <name type="scientific">Desulfitobacterium hafniense DP7</name>
    <dbReference type="NCBI Taxonomy" id="537010"/>
    <lineage>
        <taxon>Bacteria</taxon>
        <taxon>Bacillati</taxon>
        <taxon>Bacillota</taxon>
        <taxon>Clostridia</taxon>
        <taxon>Eubacteriales</taxon>
        <taxon>Desulfitobacteriaceae</taxon>
        <taxon>Desulfitobacterium</taxon>
    </lineage>
</organism>
<accession>G9XUL0</accession>
<keyword evidence="12" id="KW-0969">Cilium</keyword>
<dbReference type="PATRIC" id="fig|537010.4.peg.4348"/>
<dbReference type="Proteomes" id="UP000004416">
    <property type="component" value="Unassembled WGS sequence"/>
</dbReference>
<dbReference type="Pfam" id="PF01052">
    <property type="entry name" value="FliMN_C"/>
    <property type="match status" value="1"/>
</dbReference>
<evidence type="ECO:0000256" key="6">
    <source>
        <dbReference type="ARBA" id="ARBA00022500"/>
    </source>
</evidence>
<keyword evidence="12" id="KW-0282">Flagellum</keyword>
<dbReference type="CDD" id="cd17908">
    <property type="entry name" value="FliM"/>
    <property type="match status" value="1"/>
</dbReference>
<dbReference type="GO" id="GO:0009425">
    <property type="term" value="C:bacterial-type flagellum basal body"/>
    <property type="evidence" value="ECO:0007669"/>
    <property type="project" value="UniProtKB-SubCell"/>
</dbReference>
<dbReference type="SUPFAM" id="SSF103039">
    <property type="entry name" value="CheC-like"/>
    <property type="match status" value="1"/>
</dbReference>
<dbReference type="InterPro" id="IPR001543">
    <property type="entry name" value="FliN-like_C"/>
</dbReference>
<dbReference type="SUPFAM" id="SSF101801">
    <property type="entry name" value="Surface presentation of antigens (SPOA)"/>
    <property type="match status" value="1"/>
</dbReference>
<feature type="domain" description="Flagellar motor switch protein FliN-like C-terminal" evidence="11">
    <location>
        <begin position="260"/>
        <end position="330"/>
    </location>
</feature>
<evidence type="ECO:0000256" key="9">
    <source>
        <dbReference type="ARBA" id="ARBA00023143"/>
    </source>
</evidence>
<comment type="subcellular location">
    <subcellularLocation>
        <location evidence="1">Bacterial flagellum basal body</location>
    </subcellularLocation>
    <subcellularLocation>
        <location evidence="2">Cell membrane</location>
        <topology evidence="2">Peripheral membrane protein</topology>
    </subcellularLocation>
</comment>
<evidence type="ECO:0000256" key="10">
    <source>
        <dbReference type="NCBIfam" id="TIGR01397"/>
    </source>
</evidence>
<dbReference type="Pfam" id="PF02154">
    <property type="entry name" value="FliM"/>
    <property type="match status" value="1"/>
</dbReference>
<evidence type="ECO:0000313" key="12">
    <source>
        <dbReference type="EMBL" id="EHL04582.1"/>
    </source>
</evidence>
<keyword evidence="9" id="KW-0975">Bacterial flagellum</keyword>
<gene>
    <name evidence="12" type="ORF">HMPREF0322_04669</name>
</gene>
<dbReference type="InterPro" id="IPR001689">
    <property type="entry name" value="Flag_FliM"/>
</dbReference>
<evidence type="ECO:0000256" key="2">
    <source>
        <dbReference type="ARBA" id="ARBA00004202"/>
    </source>
</evidence>
<sequence>MFERGDLMGEVLSQDEIDALLNALSDGQVDAEEIKTTKVQKKVRVYDFRRPNKFSKDQIHSLQNIYENYCRSLTTYLSGHLHSVIETKVSSIEQITYDEFIRSLPNPTILSLYTLNPLEGTLLMEMSPALAFAIIDRLLGGQGQGSEKNRDLTEIERTIISHRAQQMINLIGEAWSEVIPNEPEYIVLETNPQFTQIVAPNEMIILVTLEVQVGEMVGMVNMCLPYLVLEPVLDKLSTLFLFSTQAKVTSKEQVNAIRRKIEWAKVDMTTLLGHSEILVRDLLELAPGDVIPLMQNVKEALPVYVGNFRKFKGIPGLHGEHLAVQITEIVEEGRDQDG</sequence>
<dbReference type="GO" id="GO:0005886">
    <property type="term" value="C:plasma membrane"/>
    <property type="evidence" value="ECO:0007669"/>
    <property type="project" value="UniProtKB-SubCell"/>
</dbReference>
<keyword evidence="8" id="KW-0472">Membrane</keyword>
<keyword evidence="5" id="KW-1003">Cell membrane</keyword>
<keyword evidence="6" id="KW-0145">Chemotaxis</keyword>
<reference evidence="12 13" key="1">
    <citation type="submission" date="2011-08" db="EMBL/GenBank/DDBJ databases">
        <authorList>
            <person name="Weinstock G."/>
            <person name="Sodergren E."/>
            <person name="Clifton S."/>
            <person name="Fulton L."/>
            <person name="Fulton B."/>
            <person name="Courtney L."/>
            <person name="Fronick C."/>
            <person name="Harrison M."/>
            <person name="Strong C."/>
            <person name="Farmer C."/>
            <person name="Delahaunty K."/>
            <person name="Markovic C."/>
            <person name="Hall O."/>
            <person name="Minx P."/>
            <person name="Tomlinson C."/>
            <person name="Mitreva M."/>
            <person name="Hou S."/>
            <person name="Chen J."/>
            <person name="Wollam A."/>
            <person name="Pepin K.H."/>
            <person name="Johnson M."/>
            <person name="Bhonagiri V."/>
            <person name="Zhang X."/>
            <person name="Suruliraj S."/>
            <person name="Warren W."/>
            <person name="Chinwalla A."/>
            <person name="Mardis E.R."/>
            <person name="Wilson R.K."/>
        </authorList>
    </citation>
    <scope>NUCLEOTIDE SEQUENCE [LARGE SCALE GENOMIC DNA]</scope>
    <source>
        <strain evidence="12 13">DP7</strain>
    </source>
</reference>